<keyword evidence="4" id="KW-0378">Hydrolase</keyword>
<gene>
    <name evidence="8" type="ORF">EIK79_16420</name>
</gene>
<dbReference type="SUPFAM" id="SSF55486">
    <property type="entry name" value="Metalloproteases ('zincins'), catalytic domain"/>
    <property type="match status" value="1"/>
</dbReference>
<evidence type="ECO:0000256" key="5">
    <source>
        <dbReference type="ARBA" id="ARBA00022833"/>
    </source>
</evidence>
<dbReference type="Proteomes" id="UP000282322">
    <property type="component" value="Unassembled WGS sequence"/>
</dbReference>
<accession>A0A3P3R3X7</accession>
<dbReference type="AlphaFoldDB" id="A0A3P3R3X7"/>
<feature type="domain" description="Peptidase M3A/M3B catalytic" evidence="7">
    <location>
        <begin position="194"/>
        <end position="575"/>
    </location>
</feature>
<proteinExistence type="predicted"/>
<keyword evidence="9" id="KW-1185">Reference proteome</keyword>
<protein>
    <submittedName>
        <fullName evidence="8">Peptidase M3A and M3B thimet/oligopeptidase F</fullName>
    </submittedName>
</protein>
<dbReference type="OrthoDB" id="275607at2157"/>
<organism evidence="8 9">
    <name type="scientific">Halocatena pleomorpha</name>
    <dbReference type="NCBI Taxonomy" id="1785090"/>
    <lineage>
        <taxon>Archaea</taxon>
        <taxon>Methanobacteriati</taxon>
        <taxon>Methanobacteriota</taxon>
        <taxon>Stenosarchaea group</taxon>
        <taxon>Halobacteria</taxon>
        <taxon>Halobacteriales</taxon>
        <taxon>Natronomonadaceae</taxon>
        <taxon>Halocatena</taxon>
    </lineage>
</organism>
<name>A0A3P3R3X7_9EURY</name>
<dbReference type="Gene3D" id="1.10.1370.20">
    <property type="entry name" value="Oligoendopeptidase f, C-terminal domain"/>
    <property type="match status" value="1"/>
</dbReference>
<evidence type="ECO:0000313" key="9">
    <source>
        <dbReference type="Proteomes" id="UP000282322"/>
    </source>
</evidence>
<evidence type="ECO:0000256" key="1">
    <source>
        <dbReference type="ARBA" id="ARBA00001947"/>
    </source>
</evidence>
<dbReference type="RefSeq" id="WP_124956649.1">
    <property type="nucleotide sequence ID" value="NZ_RRCH01000040.1"/>
</dbReference>
<comment type="cofactor">
    <cofactor evidence="1">
        <name>Zn(2+)</name>
        <dbReference type="ChEBI" id="CHEBI:29105"/>
    </cofactor>
</comment>
<keyword evidence="5" id="KW-0862">Zinc</keyword>
<reference evidence="8 9" key="1">
    <citation type="submission" date="2018-11" db="EMBL/GenBank/DDBJ databases">
        <title>Taxonoimc description of Halomarina strain SPP-AMP-1.</title>
        <authorList>
            <person name="Pal Y."/>
            <person name="Srinivasana K."/>
            <person name="Verma A."/>
            <person name="Kumar P."/>
        </authorList>
    </citation>
    <scope>NUCLEOTIDE SEQUENCE [LARGE SCALE GENOMIC DNA]</scope>
    <source>
        <strain evidence="8 9">SPP-AMP-1</strain>
    </source>
</reference>
<dbReference type="InterPro" id="IPR001567">
    <property type="entry name" value="Pept_M3A_M3B_dom"/>
</dbReference>
<dbReference type="Gene3D" id="1.20.140.70">
    <property type="entry name" value="Oligopeptidase f, N-terminal domain"/>
    <property type="match status" value="1"/>
</dbReference>
<evidence type="ECO:0000256" key="3">
    <source>
        <dbReference type="ARBA" id="ARBA00022723"/>
    </source>
</evidence>
<keyword evidence="6" id="KW-0482">Metalloprotease</keyword>
<evidence type="ECO:0000256" key="6">
    <source>
        <dbReference type="ARBA" id="ARBA00023049"/>
    </source>
</evidence>
<evidence type="ECO:0000313" key="8">
    <source>
        <dbReference type="EMBL" id="RRJ28176.1"/>
    </source>
</evidence>
<dbReference type="EMBL" id="RRCH01000040">
    <property type="protein sequence ID" value="RRJ28176.1"/>
    <property type="molecule type" value="Genomic_DNA"/>
</dbReference>
<dbReference type="GO" id="GO:0004222">
    <property type="term" value="F:metalloendopeptidase activity"/>
    <property type="evidence" value="ECO:0007669"/>
    <property type="project" value="InterPro"/>
</dbReference>
<keyword evidence="2" id="KW-0645">Protease</keyword>
<dbReference type="GO" id="GO:0046872">
    <property type="term" value="F:metal ion binding"/>
    <property type="evidence" value="ECO:0007669"/>
    <property type="project" value="UniProtKB-KW"/>
</dbReference>
<evidence type="ECO:0000259" key="7">
    <source>
        <dbReference type="Pfam" id="PF01432"/>
    </source>
</evidence>
<dbReference type="GO" id="GO:0006508">
    <property type="term" value="P:proteolysis"/>
    <property type="evidence" value="ECO:0007669"/>
    <property type="project" value="UniProtKB-KW"/>
</dbReference>
<keyword evidence="3" id="KW-0479">Metal-binding</keyword>
<dbReference type="Gene3D" id="1.10.287.830">
    <property type="entry name" value="putative peptidase helix hairpin domain like"/>
    <property type="match status" value="1"/>
</dbReference>
<sequence length="585" mass="66641">MSLPDRNDIDNQYQWDLTQIFATPADWDDCLTALQSELSAFDGDQPTATKEWIDLLDRIAAWYRRKQRLELYATLVCNVHTDDGAAEDRLRRFRDVESTFESTMARVYATLRTADPDLDLGEHTYYYRNLREQADHARDLAVEKVIAAHEESRTAADRILNAVTTEDFDPPTVERPDGTRVEITPGRFRRGLTHPDRAYRKRVYNAYHTAFDRYAETITTAYAEKITAASTLAAVRGYDSVRQLQFRRACYPETGLTLTLPTAVHDTLLTAIEANLGPWHRARRLRADRLGVKQLLPWDLRAPITDTPEPTIPFETAIDQIVAALAPFGSDYQQTARAFFDAARIDAYPHEHRRNDIGYCPSSADDGAFILMNYQDDVESMFILCHELGHALHIEQLRTGPLRYVGSPRPVSEIPSTLHELLLIEHCLDAGGALADYAQNRLLRSVGYMLYRTAMRSAFTHRLASAVEEGTALTTERISERYADCLETFESEVDWPERADRAWLAGSLTREVYHSYQYVLGVVGALAVRDRLDTGALDPETYRAFLESTGRHPSVELFERVGLDIRRTGPYERAADTFEEYLDRL</sequence>
<dbReference type="InterPro" id="IPR042088">
    <property type="entry name" value="OligoPept_F_C"/>
</dbReference>
<evidence type="ECO:0000256" key="4">
    <source>
        <dbReference type="ARBA" id="ARBA00022801"/>
    </source>
</evidence>
<comment type="caution">
    <text evidence="8">The sequence shown here is derived from an EMBL/GenBank/DDBJ whole genome shotgun (WGS) entry which is preliminary data.</text>
</comment>
<dbReference type="Pfam" id="PF01432">
    <property type="entry name" value="Peptidase_M3"/>
    <property type="match status" value="1"/>
</dbReference>
<evidence type="ECO:0000256" key="2">
    <source>
        <dbReference type="ARBA" id="ARBA00022670"/>
    </source>
</evidence>